<keyword evidence="2" id="KW-1185">Reference proteome</keyword>
<dbReference type="Proteomes" id="UP000646484">
    <property type="component" value="Unassembled WGS sequence"/>
</dbReference>
<dbReference type="RefSeq" id="WP_141560951.1">
    <property type="nucleotide sequence ID" value="NZ_JACOOH010000002.1"/>
</dbReference>
<dbReference type="EMBL" id="JACOOH010000002">
    <property type="protein sequence ID" value="MBC5620493.1"/>
    <property type="molecule type" value="Genomic_DNA"/>
</dbReference>
<evidence type="ECO:0000313" key="1">
    <source>
        <dbReference type="EMBL" id="MBC5620493.1"/>
    </source>
</evidence>
<name>A0ABR7CXU2_9BACT</name>
<sequence>MKKRTKKPPTPLEILRAEQKRVRESCRLQEEKLNEDFRFIHRHSGKLLFSGISSLFFSGRRDDTPKEEKEVRDTPMLGAMLKDFSPVLIEAAIPIVLRWGVGRIGRLFKGKK</sequence>
<reference evidence="1 2" key="1">
    <citation type="submission" date="2020-08" db="EMBL/GenBank/DDBJ databases">
        <title>Genome public.</title>
        <authorList>
            <person name="Liu C."/>
            <person name="Sun Q."/>
        </authorList>
    </citation>
    <scope>NUCLEOTIDE SEQUENCE [LARGE SCALE GENOMIC DNA]</scope>
    <source>
        <strain evidence="1 2">NSJ-56</strain>
    </source>
</reference>
<evidence type="ECO:0000313" key="2">
    <source>
        <dbReference type="Proteomes" id="UP000646484"/>
    </source>
</evidence>
<organism evidence="1 2">
    <name type="scientific">Butyricimonas hominis</name>
    <dbReference type="NCBI Taxonomy" id="2763032"/>
    <lineage>
        <taxon>Bacteria</taxon>
        <taxon>Pseudomonadati</taxon>
        <taxon>Bacteroidota</taxon>
        <taxon>Bacteroidia</taxon>
        <taxon>Bacteroidales</taxon>
        <taxon>Odoribacteraceae</taxon>
        <taxon>Butyricimonas</taxon>
    </lineage>
</organism>
<gene>
    <name evidence="1" type="ORF">H8S64_05225</name>
</gene>
<proteinExistence type="predicted"/>
<accession>A0ABR7CXU2</accession>
<comment type="caution">
    <text evidence="1">The sequence shown here is derived from an EMBL/GenBank/DDBJ whole genome shotgun (WGS) entry which is preliminary data.</text>
</comment>
<protein>
    <submittedName>
        <fullName evidence="1">Uncharacterized protein</fullName>
    </submittedName>
</protein>